<dbReference type="GeneID" id="31361568"/>
<gene>
    <name evidence="3" type="ORF">PPL_06084</name>
</gene>
<dbReference type="Gene3D" id="2.120.10.80">
    <property type="entry name" value="Kelch-type beta propeller"/>
    <property type="match status" value="1"/>
</dbReference>
<keyword evidence="1" id="KW-0863">Zinc-finger</keyword>
<evidence type="ECO:0000256" key="1">
    <source>
        <dbReference type="PROSITE-ProRule" id="PRU00024"/>
    </source>
</evidence>
<keyword evidence="4" id="KW-1185">Reference proteome</keyword>
<proteinExistence type="predicted"/>
<keyword evidence="1" id="KW-0479">Metal-binding</keyword>
<dbReference type="InParanoid" id="D3BC62"/>
<sequence>MEIFCSTHVNQRLQYICFDCNFVGCLECMEGWQMKHKGHCFQSVSTIMKEIVLDADPNSNKFISRMNHLWKSLKVATHSYESLTKINSDISDHFRALHDYLILEESRIRLPINNDLAIVKQDIDNQFQELKSLQTLINKCLETRTSININNINNEEKVESDVESVGSESLSDEEVEHEDNYDYKSYNSKPIIDLSDMETLVSLIEKSDSHSEFMKTHKDSIFSRYGTDEYENELGGTLEESILNLIHHFNSKYNSLGGKVINSNSNSQVKCNFTIKTNSKNIEEAKYNIQKSIHLHSISIYTLGHNESSLFNLADGSRKSIETFKGVHTTNSIVSDPSLDHIYVFGGFELKSYKMISTKTMEVEHFGVIEDVDGGEDIFACYDGFEYIYLIGGYNYKNKKTPNQTRIDRFNIATRKFENYSTLHYQIAPNTIKKVFQSNGHIYIVNGCYNARGYSIWRFNAIAGEKQLTLWQKFSLCISNSYHIPIMMSQSFLCFDAFTETLYLFYKNYLYRINVRTKDNYRTECKFDHILFSTEIKMSFSVLFNRVNSNQANIFILGGKTLGNHVYSVESNKWSPLLENKDNCQREMCGACIISN</sequence>
<organism evidence="3 4">
    <name type="scientific">Heterostelium pallidum (strain ATCC 26659 / Pp 5 / PN500)</name>
    <name type="common">Cellular slime mold</name>
    <name type="synonym">Polysphondylium pallidum</name>
    <dbReference type="NCBI Taxonomy" id="670386"/>
    <lineage>
        <taxon>Eukaryota</taxon>
        <taxon>Amoebozoa</taxon>
        <taxon>Evosea</taxon>
        <taxon>Eumycetozoa</taxon>
        <taxon>Dictyostelia</taxon>
        <taxon>Acytosteliales</taxon>
        <taxon>Acytosteliaceae</taxon>
        <taxon>Heterostelium</taxon>
    </lineage>
</organism>
<keyword evidence="1" id="KW-0862">Zinc</keyword>
<dbReference type="InterPro" id="IPR015915">
    <property type="entry name" value="Kelch-typ_b-propeller"/>
</dbReference>
<feature type="domain" description="B box-type" evidence="2">
    <location>
        <begin position="1"/>
        <end position="44"/>
    </location>
</feature>
<dbReference type="AlphaFoldDB" id="D3BC62"/>
<dbReference type="InterPro" id="IPR011043">
    <property type="entry name" value="Gal_Oxase/kelch_b-propeller"/>
</dbReference>
<dbReference type="RefSeq" id="XP_020433363.1">
    <property type="nucleotide sequence ID" value="XM_020576951.1"/>
</dbReference>
<accession>D3BC62</accession>
<evidence type="ECO:0000313" key="4">
    <source>
        <dbReference type="Proteomes" id="UP000001396"/>
    </source>
</evidence>
<reference evidence="3 4" key="1">
    <citation type="journal article" date="2011" name="Genome Res.">
        <title>Phylogeny-wide analysis of social amoeba genomes highlights ancient origins for complex intercellular communication.</title>
        <authorList>
            <person name="Heidel A.J."/>
            <person name="Lawal H.M."/>
            <person name="Felder M."/>
            <person name="Schilde C."/>
            <person name="Helps N.R."/>
            <person name="Tunggal B."/>
            <person name="Rivero F."/>
            <person name="John U."/>
            <person name="Schleicher M."/>
            <person name="Eichinger L."/>
            <person name="Platzer M."/>
            <person name="Noegel A.A."/>
            <person name="Schaap P."/>
            <person name="Gloeckner G."/>
        </authorList>
    </citation>
    <scope>NUCLEOTIDE SEQUENCE [LARGE SCALE GENOMIC DNA]</scope>
    <source>
        <strain evidence="4">ATCC 26659 / Pp 5 / PN500</strain>
    </source>
</reference>
<evidence type="ECO:0000259" key="2">
    <source>
        <dbReference type="PROSITE" id="PS50119"/>
    </source>
</evidence>
<dbReference type="PROSITE" id="PS50119">
    <property type="entry name" value="ZF_BBOX"/>
    <property type="match status" value="1"/>
</dbReference>
<dbReference type="InterPro" id="IPR000315">
    <property type="entry name" value="Znf_B-box"/>
</dbReference>
<dbReference type="Gene3D" id="3.30.160.60">
    <property type="entry name" value="Classic Zinc Finger"/>
    <property type="match status" value="1"/>
</dbReference>
<dbReference type="SUPFAM" id="SSF57845">
    <property type="entry name" value="B-box zinc-binding domain"/>
    <property type="match status" value="1"/>
</dbReference>
<comment type="caution">
    <text evidence="3">The sequence shown here is derived from an EMBL/GenBank/DDBJ whole genome shotgun (WGS) entry which is preliminary data.</text>
</comment>
<protein>
    <recommendedName>
        <fullName evidence="2">B box-type domain-containing protein</fullName>
    </recommendedName>
</protein>
<dbReference type="Proteomes" id="UP000001396">
    <property type="component" value="Unassembled WGS sequence"/>
</dbReference>
<evidence type="ECO:0000313" key="3">
    <source>
        <dbReference type="EMBL" id="EFA81245.1"/>
    </source>
</evidence>
<dbReference type="GO" id="GO:0008270">
    <property type="term" value="F:zinc ion binding"/>
    <property type="evidence" value="ECO:0007669"/>
    <property type="project" value="UniProtKB-KW"/>
</dbReference>
<name>D3BC62_HETP5</name>
<dbReference type="SUPFAM" id="SSF50965">
    <property type="entry name" value="Galactose oxidase, central domain"/>
    <property type="match status" value="1"/>
</dbReference>
<dbReference type="EMBL" id="ADBJ01000026">
    <property type="protein sequence ID" value="EFA81245.1"/>
    <property type="molecule type" value="Genomic_DNA"/>
</dbReference>